<dbReference type="EMBL" id="BCMY01000025">
    <property type="protein sequence ID" value="GAQ47166.1"/>
    <property type="molecule type" value="Genomic_DNA"/>
</dbReference>
<dbReference type="VEuPathDB" id="FungiDB:M747DRAFT_176319"/>
<dbReference type="VEuPathDB" id="FungiDB:An03g06890"/>
<feature type="region of interest" description="Disordered" evidence="1">
    <location>
        <begin position="91"/>
        <end position="117"/>
    </location>
</feature>
<dbReference type="Proteomes" id="UP000068243">
    <property type="component" value="Unassembled WGS sequence"/>
</dbReference>
<dbReference type="OrthoDB" id="5380370at2759"/>
<feature type="region of interest" description="Disordered" evidence="1">
    <location>
        <begin position="251"/>
        <end position="282"/>
    </location>
</feature>
<dbReference type="OMA" id="RPCIRRT"/>
<feature type="compositionally biased region" description="Low complexity" evidence="1">
    <location>
        <begin position="257"/>
        <end position="272"/>
    </location>
</feature>
<gene>
    <name evidence="2" type="ORF">ABL_09827</name>
</gene>
<comment type="caution">
    <text evidence="2">The sequence shown here is derived from an EMBL/GenBank/DDBJ whole genome shotgun (WGS) entry which is preliminary data.</text>
</comment>
<organism evidence="2 3">
    <name type="scientific">Aspergillus niger</name>
    <dbReference type="NCBI Taxonomy" id="5061"/>
    <lineage>
        <taxon>Eukaryota</taxon>
        <taxon>Fungi</taxon>
        <taxon>Dikarya</taxon>
        <taxon>Ascomycota</taxon>
        <taxon>Pezizomycotina</taxon>
        <taxon>Eurotiomycetes</taxon>
        <taxon>Eurotiomycetidae</taxon>
        <taxon>Eurotiales</taxon>
        <taxon>Aspergillaceae</taxon>
        <taxon>Aspergillus</taxon>
        <taxon>Aspergillus subgen. Circumdati</taxon>
    </lineage>
</organism>
<accession>A0A117E4I5</accession>
<name>A0A117E4I5_ASPNG</name>
<reference evidence="3" key="1">
    <citation type="journal article" date="2016" name="Genome Announc.">
        <title>Draft genome sequence of Aspergillus niger strain An76.</title>
        <authorList>
            <person name="Gong W."/>
            <person name="Cheng Z."/>
            <person name="Zhang H."/>
            <person name="Liu L."/>
            <person name="Gao P."/>
            <person name="Wang L."/>
        </authorList>
    </citation>
    <scope>NUCLEOTIDE SEQUENCE [LARGE SCALE GENOMIC DNA]</scope>
    <source>
        <strain evidence="3">An76</strain>
    </source>
</reference>
<sequence length="299" mass="33321">MDKLPGDVLRWFGEEHDLDLALDKDPTNYVNSPMKMPHRKPKRPCIRRTLSLTSATLIRQPSFAASHKNHRHSSQSPVTSSFLTNLLTRESKSRPLSSQAQGDHGLQSSFCSIDPGAQHYQDPEARLKLRLYLASPHNFDEAIEFGFPAPADEDTTSGLPGVLKQSPKPQSSRRKVYPAVAKNADLVTEANVTISDAVQPPRLLEHPISDKHISPSDTQQSCSGDKGIGKRLDSTNREMTLKMTLTRPDLRTSSWEAVSPVTPVSTESSSAEGDPQTRNADENIRHKMKNVWCKLRVWK</sequence>
<protein>
    <submittedName>
        <fullName evidence="2">Uncharacterized protein</fullName>
    </submittedName>
</protein>
<proteinExistence type="predicted"/>
<feature type="region of interest" description="Disordered" evidence="1">
    <location>
        <begin position="207"/>
        <end position="231"/>
    </location>
</feature>
<evidence type="ECO:0000313" key="2">
    <source>
        <dbReference type="EMBL" id="GAQ47166.1"/>
    </source>
</evidence>
<feature type="compositionally biased region" description="Polar residues" evidence="1">
    <location>
        <begin position="91"/>
        <end position="111"/>
    </location>
</feature>
<dbReference type="VEuPathDB" id="FungiDB:ASPNIDRAFT2_1186700"/>
<dbReference type="VEuPathDB" id="FungiDB:ATCC64974_76290"/>
<evidence type="ECO:0000256" key="1">
    <source>
        <dbReference type="SAM" id="MobiDB-lite"/>
    </source>
</evidence>
<evidence type="ECO:0000313" key="3">
    <source>
        <dbReference type="Proteomes" id="UP000068243"/>
    </source>
</evidence>
<dbReference type="AlphaFoldDB" id="A0A117E4I5"/>
<feature type="region of interest" description="Disordered" evidence="1">
    <location>
        <begin position="150"/>
        <end position="176"/>
    </location>
</feature>